<name>A0ABW9DTF2_9BURK</name>
<keyword evidence="2" id="KW-1185">Reference proteome</keyword>
<evidence type="ECO:0000313" key="1">
    <source>
        <dbReference type="EMBL" id="MFM0637321.1"/>
    </source>
</evidence>
<dbReference type="RefSeq" id="WP_408336050.1">
    <property type="nucleotide sequence ID" value="NZ_JAQQCF010000008.1"/>
</dbReference>
<comment type="caution">
    <text evidence="1">The sequence shown here is derived from an EMBL/GenBank/DDBJ whole genome shotgun (WGS) entry which is preliminary data.</text>
</comment>
<evidence type="ECO:0008006" key="3">
    <source>
        <dbReference type="Google" id="ProtNLM"/>
    </source>
</evidence>
<dbReference type="Proteomes" id="UP001629432">
    <property type="component" value="Unassembled WGS sequence"/>
</dbReference>
<sequence>MLVSMMARLAQSIGAITQCGCRVFSTRLRQACQGLDTEYPAASRYHVRSACNFAAILFCHRQSMIDSFARVSGWQQLYHLWELIVMLCKFLWSLLRLLGGG</sequence>
<proteinExistence type="predicted"/>
<accession>A0ABW9DTF2</accession>
<gene>
    <name evidence="1" type="ORF">PQQ63_11525</name>
</gene>
<reference evidence="1 2" key="1">
    <citation type="journal article" date="2024" name="Chem. Sci.">
        <title>Discovery of megapolipeptins by genome mining of a Burkholderiales bacteria collection.</title>
        <authorList>
            <person name="Paulo B.S."/>
            <person name="Recchia M.J.J."/>
            <person name="Lee S."/>
            <person name="Fergusson C.H."/>
            <person name="Romanowski S.B."/>
            <person name="Hernandez A."/>
            <person name="Krull N."/>
            <person name="Liu D.Y."/>
            <person name="Cavanagh H."/>
            <person name="Bos A."/>
            <person name="Gray C.A."/>
            <person name="Murphy B.T."/>
            <person name="Linington R.G."/>
            <person name="Eustaquio A.S."/>
        </authorList>
    </citation>
    <scope>NUCLEOTIDE SEQUENCE [LARGE SCALE GENOMIC DNA]</scope>
    <source>
        <strain evidence="1 2">RL17-338-BIC-A</strain>
    </source>
</reference>
<organism evidence="1 2">
    <name type="scientific">Paraburkholderia metrosideri</name>
    <dbReference type="NCBI Taxonomy" id="580937"/>
    <lineage>
        <taxon>Bacteria</taxon>
        <taxon>Pseudomonadati</taxon>
        <taxon>Pseudomonadota</taxon>
        <taxon>Betaproteobacteria</taxon>
        <taxon>Burkholderiales</taxon>
        <taxon>Burkholderiaceae</taxon>
        <taxon>Paraburkholderia</taxon>
    </lineage>
</organism>
<protein>
    <recommendedName>
        <fullName evidence="3">Secreted protein</fullName>
    </recommendedName>
</protein>
<dbReference type="EMBL" id="JAQQCF010000008">
    <property type="protein sequence ID" value="MFM0637321.1"/>
    <property type="molecule type" value="Genomic_DNA"/>
</dbReference>
<evidence type="ECO:0000313" key="2">
    <source>
        <dbReference type="Proteomes" id="UP001629432"/>
    </source>
</evidence>